<sequence>MAARPLGVTQRAEKQDGTGSAAQCIAGCMYQVVRTTGLDGKNLLKLLPLPNSSGNVIPLVQSPATSDAVKGNISSPVHFTFKTQLASPTPP</sequence>
<accession>A0A8D0GQ24</accession>
<reference evidence="2" key="1">
    <citation type="submission" date="2025-08" db="UniProtKB">
        <authorList>
            <consortium name="Ensembl"/>
        </authorList>
    </citation>
    <scope>IDENTIFICATION</scope>
</reference>
<name>A0A8D0GQ24_SPHPU</name>
<dbReference type="Ensembl" id="ENSSPUT00000010928.1">
    <property type="protein sequence ID" value="ENSSPUP00000010248.1"/>
    <property type="gene ID" value="ENSSPUG00000007925.1"/>
</dbReference>
<dbReference type="AlphaFoldDB" id="A0A8D0GQ24"/>
<reference evidence="2" key="2">
    <citation type="submission" date="2025-09" db="UniProtKB">
        <authorList>
            <consortium name="Ensembl"/>
        </authorList>
    </citation>
    <scope>IDENTIFICATION</scope>
</reference>
<dbReference type="GO" id="GO:0006355">
    <property type="term" value="P:regulation of DNA-templated transcription"/>
    <property type="evidence" value="ECO:0007669"/>
    <property type="project" value="InterPro"/>
</dbReference>
<proteinExistence type="predicted"/>
<dbReference type="PANTHER" id="PTHR16131:SF2">
    <property type="entry name" value="LIGAND-DEPENDENT NUCLEAR RECEPTOR-INTERACTING FACTOR 1"/>
    <property type="match status" value="1"/>
</dbReference>
<protein>
    <submittedName>
        <fullName evidence="2">Uncharacterized protein</fullName>
    </submittedName>
</protein>
<evidence type="ECO:0000313" key="3">
    <source>
        <dbReference type="Proteomes" id="UP000694392"/>
    </source>
</evidence>
<dbReference type="Proteomes" id="UP000694392">
    <property type="component" value="Unplaced"/>
</dbReference>
<organism evidence="2 3">
    <name type="scientific">Sphenodon punctatus</name>
    <name type="common">Tuatara</name>
    <name type="synonym">Hatteria punctata</name>
    <dbReference type="NCBI Taxonomy" id="8508"/>
    <lineage>
        <taxon>Eukaryota</taxon>
        <taxon>Metazoa</taxon>
        <taxon>Chordata</taxon>
        <taxon>Craniata</taxon>
        <taxon>Vertebrata</taxon>
        <taxon>Euteleostomi</taxon>
        <taxon>Lepidosauria</taxon>
        <taxon>Sphenodontia</taxon>
        <taxon>Sphenodontidae</taxon>
        <taxon>Sphenodon</taxon>
    </lineage>
</organism>
<evidence type="ECO:0000313" key="2">
    <source>
        <dbReference type="Ensembl" id="ENSSPUP00000010248.1"/>
    </source>
</evidence>
<dbReference type="GeneTree" id="ENSGT00390000017353"/>
<dbReference type="Pfam" id="PF15741">
    <property type="entry name" value="LRIF1"/>
    <property type="match status" value="1"/>
</dbReference>
<dbReference type="InterPro" id="IPR026191">
    <property type="entry name" value="LRIF1"/>
</dbReference>
<dbReference type="PANTHER" id="PTHR16131">
    <property type="entry name" value="LIGAND-DEPENDENT NUCLEAR RECEPTOR-INTERACTING FACTOR 1"/>
    <property type="match status" value="1"/>
</dbReference>
<keyword evidence="3" id="KW-1185">Reference proteome</keyword>
<feature type="region of interest" description="Disordered" evidence="1">
    <location>
        <begin position="1"/>
        <end position="20"/>
    </location>
</feature>
<dbReference type="GO" id="GO:0042974">
    <property type="term" value="F:nuclear retinoic acid receptor binding"/>
    <property type="evidence" value="ECO:0007669"/>
    <property type="project" value="InterPro"/>
</dbReference>
<evidence type="ECO:0000256" key="1">
    <source>
        <dbReference type="SAM" id="MobiDB-lite"/>
    </source>
</evidence>